<proteinExistence type="inferred from homology"/>
<comment type="similarity">
    <text evidence="2">Belongs to the peptidase A22B family.</text>
</comment>
<evidence type="ECO:0000256" key="1">
    <source>
        <dbReference type="ARBA" id="ARBA00004127"/>
    </source>
</evidence>
<name>A0AB34J146_PRYPA</name>
<dbReference type="GO" id="GO:0030660">
    <property type="term" value="C:Golgi-associated vesicle membrane"/>
    <property type="evidence" value="ECO:0007669"/>
    <property type="project" value="TreeGrafter"/>
</dbReference>
<dbReference type="GO" id="GO:0042500">
    <property type="term" value="F:aspartic endopeptidase activity, intramembrane cleaving"/>
    <property type="evidence" value="ECO:0007669"/>
    <property type="project" value="InterPro"/>
</dbReference>
<keyword evidence="4" id="KW-0378">Hydrolase</keyword>
<evidence type="ECO:0000313" key="8">
    <source>
        <dbReference type="EMBL" id="KAL1510856.1"/>
    </source>
</evidence>
<evidence type="ECO:0000256" key="6">
    <source>
        <dbReference type="ARBA" id="ARBA00023136"/>
    </source>
</evidence>
<dbReference type="Pfam" id="PF04258">
    <property type="entry name" value="Peptidase_A22B"/>
    <property type="match status" value="1"/>
</dbReference>
<feature type="transmembrane region" description="Helical" evidence="7">
    <location>
        <begin position="177"/>
        <end position="195"/>
    </location>
</feature>
<evidence type="ECO:0000256" key="2">
    <source>
        <dbReference type="ARBA" id="ARBA00006859"/>
    </source>
</evidence>
<reference evidence="8 9" key="1">
    <citation type="journal article" date="2024" name="Science">
        <title>Giant polyketide synthase enzymes in the biosynthesis of giant marine polyether toxins.</title>
        <authorList>
            <person name="Fallon T.R."/>
            <person name="Shende V.V."/>
            <person name="Wierzbicki I.H."/>
            <person name="Pendleton A.L."/>
            <person name="Watervoot N.F."/>
            <person name="Auber R.P."/>
            <person name="Gonzalez D.J."/>
            <person name="Wisecaver J.H."/>
            <person name="Moore B.S."/>
        </authorList>
    </citation>
    <scope>NUCLEOTIDE SEQUENCE [LARGE SCALE GENOMIC DNA]</scope>
    <source>
        <strain evidence="8 9">12B1</strain>
    </source>
</reference>
<dbReference type="GO" id="GO:0033619">
    <property type="term" value="P:membrane protein proteolysis"/>
    <property type="evidence" value="ECO:0007669"/>
    <property type="project" value="TreeGrafter"/>
</dbReference>
<dbReference type="PANTHER" id="PTHR12174">
    <property type="entry name" value="SIGNAL PEPTIDE PEPTIDASE"/>
    <property type="match status" value="1"/>
</dbReference>
<dbReference type="PANTHER" id="PTHR12174:SF22">
    <property type="entry name" value="SIGNAL PEPTIDE PEPTIDASE-LIKE 3"/>
    <property type="match status" value="1"/>
</dbReference>
<dbReference type="EMBL" id="JBGBPQ010000014">
    <property type="protein sequence ID" value="KAL1510856.1"/>
    <property type="molecule type" value="Genomic_DNA"/>
</dbReference>
<keyword evidence="9" id="KW-1185">Reference proteome</keyword>
<feature type="transmembrane region" description="Helical" evidence="7">
    <location>
        <begin position="111"/>
        <end position="130"/>
    </location>
</feature>
<keyword evidence="6 7" id="KW-0472">Membrane</keyword>
<sequence length="283" mass="30705">MWLLQDLLSVAICLLFVQSIQLPSLRIATLFLSLFFAYDVFMVFLSPSIFHTSVMLAVATAGEPTESIDASGACQRTEGEPMPMLFRLPRLSEYSPPRSLAWRLSGAAGDFAMLGLGDVVLPALALALARRVDIALAHPHRLGYFECAVVAYAVGLALTLCANTYGWTINEVQGQPALMYLVPAVLGALFGRAILSRQLQQLWDGSILPDPKDEALLICDGCKAPQAKDDNVWSNRSQNLDFCTNCYEKLAIEERGSLAPMLAHGRSATAHASSIRSNASCLI</sequence>
<dbReference type="SMART" id="SM00730">
    <property type="entry name" value="PSN"/>
    <property type="match status" value="1"/>
</dbReference>
<evidence type="ECO:0000256" key="5">
    <source>
        <dbReference type="ARBA" id="ARBA00022989"/>
    </source>
</evidence>
<feature type="transmembrane region" description="Helical" evidence="7">
    <location>
        <begin position="30"/>
        <end position="50"/>
    </location>
</feature>
<dbReference type="GO" id="GO:0098554">
    <property type="term" value="C:cytoplasmic side of endoplasmic reticulum membrane"/>
    <property type="evidence" value="ECO:0007669"/>
    <property type="project" value="TreeGrafter"/>
</dbReference>
<evidence type="ECO:0000256" key="7">
    <source>
        <dbReference type="SAM" id="Phobius"/>
    </source>
</evidence>
<comment type="subcellular location">
    <subcellularLocation>
        <location evidence="1">Endomembrane system</location>
        <topology evidence="1">Multi-pass membrane protein</topology>
    </subcellularLocation>
</comment>
<gene>
    <name evidence="8" type="ORF">AB1Y20_005689</name>
</gene>
<dbReference type="AlphaFoldDB" id="A0AB34J146"/>
<comment type="caution">
    <text evidence="8">The sequence shown here is derived from an EMBL/GenBank/DDBJ whole genome shotgun (WGS) entry which is preliminary data.</text>
</comment>
<evidence type="ECO:0000313" key="9">
    <source>
        <dbReference type="Proteomes" id="UP001515480"/>
    </source>
</evidence>
<dbReference type="GO" id="GO:0098553">
    <property type="term" value="C:lumenal side of endoplasmic reticulum membrane"/>
    <property type="evidence" value="ECO:0007669"/>
    <property type="project" value="TreeGrafter"/>
</dbReference>
<dbReference type="InterPro" id="IPR007369">
    <property type="entry name" value="Peptidase_A22B_SPP"/>
</dbReference>
<dbReference type="Proteomes" id="UP001515480">
    <property type="component" value="Unassembled WGS sequence"/>
</dbReference>
<evidence type="ECO:0000256" key="4">
    <source>
        <dbReference type="ARBA" id="ARBA00022801"/>
    </source>
</evidence>
<keyword evidence="3 7" id="KW-0812">Transmembrane</keyword>
<dbReference type="GO" id="GO:0006465">
    <property type="term" value="P:signal peptide processing"/>
    <property type="evidence" value="ECO:0007669"/>
    <property type="project" value="TreeGrafter"/>
</dbReference>
<keyword evidence="5 7" id="KW-1133">Transmembrane helix</keyword>
<dbReference type="InterPro" id="IPR006639">
    <property type="entry name" value="Preselin/SPP"/>
</dbReference>
<organism evidence="8 9">
    <name type="scientific">Prymnesium parvum</name>
    <name type="common">Toxic golden alga</name>
    <dbReference type="NCBI Taxonomy" id="97485"/>
    <lineage>
        <taxon>Eukaryota</taxon>
        <taxon>Haptista</taxon>
        <taxon>Haptophyta</taxon>
        <taxon>Prymnesiophyceae</taxon>
        <taxon>Prymnesiales</taxon>
        <taxon>Prymnesiaceae</taxon>
        <taxon>Prymnesium</taxon>
    </lineage>
</organism>
<feature type="transmembrane region" description="Helical" evidence="7">
    <location>
        <begin position="142"/>
        <end position="165"/>
    </location>
</feature>
<evidence type="ECO:0000256" key="3">
    <source>
        <dbReference type="ARBA" id="ARBA00022692"/>
    </source>
</evidence>
<protein>
    <submittedName>
        <fullName evidence="8">Uncharacterized protein</fullName>
    </submittedName>
</protein>
<accession>A0AB34J146</accession>